<dbReference type="RefSeq" id="XP_066079494.1">
    <property type="nucleotide sequence ID" value="XM_066223397.1"/>
</dbReference>
<accession>A0AAX4K515</accession>
<evidence type="ECO:0000256" key="1">
    <source>
        <dbReference type="SAM" id="MobiDB-lite"/>
    </source>
</evidence>
<dbReference type="AlphaFoldDB" id="A0AAX4K515"/>
<feature type="compositionally biased region" description="Low complexity" evidence="1">
    <location>
        <begin position="48"/>
        <end position="64"/>
    </location>
</feature>
<evidence type="ECO:0000313" key="2">
    <source>
        <dbReference type="EMBL" id="WWC92732.1"/>
    </source>
</evidence>
<keyword evidence="3" id="KW-1185">Reference proteome</keyword>
<dbReference type="EMBL" id="CP144108">
    <property type="protein sequence ID" value="WWC92732.1"/>
    <property type="molecule type" value="Genomic_DNA"/>
</dbReference>
<feature type="compositionally biased region" description="Polar residues" evidence="1">
    <location>
        <begin position="1"/>
        <end position="10"/>
    </location>
</feature>
<reference evidence="2 3" key="1">
    <citation type="submission" date="2024-01" db="EMBL/GenBank/DDBJ databases">
        <title>Comparative genomics of Cryptococcus and Kwoniella reveals pathogenesis evolution and contrasting modes of karyotype evolution via chromosome fusion or intercentromeric recombination.</title>
        <authorList>
            <person name="Coelho M.A."/>
            <person name="David-Palma M."/>
            <person name="Shea T."/>
            <person name="Bowers K."/>
            <person name="McGinley-Smith S."/>
            <person name="Mohammad A.W."/>
            <person name="Gnirke A."/>
            <person name="Yurkov A.M."/>
            <person name="Nowrousian M."/>
            <person name="Sun S."/>
            <person name="Cuomo C.A."/>
            <person name="Heitman J."/>
        </authorList>
    </citation>
    <scope>NUCLEOTIDE SEQUENCE [LARGE SCALE GENOMIC DNA]</scope>
    <source>
        <strain evidence="2 3">CBS 6074</strain>
    </source>
</reference>
<organism evidence="2 3">
    <name type="scientific">Kwoniella dendrophila CBS 6074</name>
    <dbReference type="NCBI Taxonomy" id="1295534"/>
    <lineage>
        <taxon>Eukaryota</taxon>
        <taxon>Fungi</taxon>
        <taxon>Dikarya</taxon>
        <taxon>Basidiomycota</taxon>
        <taxon>Agaricomycotina</taxon>
        <taxon>Tremellomycetes</taxon>
        <taxon>Tremellales</taxon>
        <taxon>Cryptococcaceae</taxon>
        <taxon>Kwoniella</taxon>
    </lineage>
</organism>
<evidence type="ECO:0008006" key="4">
    <source>
        <dbReference type="Google" id="ProtNLM"/>
    </source>
</evidence>
<evidence type="ECO:0000313" key="3">
    <source>
        <dbReference type="Proteomes" id="UP001355207"/>
    </source>
</evidence>
<feature type="compositionally biased region" description="Polar residues" evidence="1">
    <location>
        <begin position="17"/>
        <end position="47"/>
    </location>
</feature>
<sequence>MSIPKQTSPKTLDDSFVNHSFSNNAQPSSSNFQHSYQVSTHQIEKQLSSSSSRRSSSRRSSNSSTDSDKFSITSQSSLDEHDHTYPILPTYNSDNKSSSSYFGDGVLNRSNSSSRRTSIISIPGDTKKRILNTLKPRRRSSLPFIHLARRKSSQLIMVFSILVVGLLLVSEVRSHRLRKELWSKAITLNEWDIKYSTLLNKETNLKNFRKEYEFKRRLELKDQIEGKSTVINNVRKRSALELLNSVEEEEQGIWGPEQEEALQIEINNAWPKWWGNPDSEEIGKSPFDHTPNPLRPGQAKRRFMFLTDYNDYLERMNTHTYEIVDAALRHPHLIVDVWGPGWEGYNRSIPLSHNVRNRQNRIARLEQSKEEFDQNQIQKTLEMENKLTIQKKREWISRRFEVTRSPQSESPVLDEGSIEAEWAKPPWSNEYPDECNEQTKFDVVFTISNIFNENDPHVDALDCDTVLIQQLGDCHELRCSYEWYPHANNITVSKYAFELLELFEHDKVKAKYPDWRMGLFGHSPDTGNEWDFYPIPWSERTAKAKVFGYDGSFYPIRTTVTDAIRSIEKDPETLEQSIITRHPHPGYTVSVSSEARQTPLETYELNHEYYETHQKLREDFANGMRQSKICVFDASLERKMIRKYAQAFLSGCVVASDLPTEHEESLSKFIIPLKSTWSIEKINEMLNYYLERDDLLQQMALDGFIWARQHMTTTNKITHLLEMADHYRQGSRGYEFPYGFSMRCRSYWSGDAYRPPWCSEEGYRGLEE</sequence>
<protein>
    <recommendedName>
        <fullName evidence="4">Glycosyl transferase CAP10 domain-containing protein</fullName>
    </recommendedName>
</protein>
<name>A0AAX4K515_9TREE</name>
<dbReference type="GeneID" id="91098359"/>
<gene>
    <name evidence="2" type="ORF">L201_007691</name>
</gene>
<dbReference type="Proteomes" id="UP001355207">
    <property type="component" value="Chromosome 11"/>
</dbReference>
<feature type="region of interest" description="Disordered" evidence="1">
    <location>
        <begin position="1"/>
        <end position="91"/>
    </location>
</feature>
<proteinExistence type="predicted"/>